<comment type="caution">
    <text evidence="3">The sequence shown here is derived from an EMBL/GenBank/DDBJ whole genome shotgun (WGS) entry which is preliminary data.</text>
</comment>
<sequence>MRVYSKEVKAGFILKEDVFVSKNVPLLKKDTVLEESHLEILEVFLVESVEIVGTGSLLEKENSQNERSSENSSSEVNQESSLASSKTSLFLYRYKQAVTTFTKLSREWVNKEKVDSKKLEGFFTGLVEEMDKIPPIPLFLNQYSIKEDYPYHHAVSTGLLSYFISKKMGYTPKESIQIAEAAALCDVGMLKIGRSHLDNKGILTEKEYEIVKKHPYVSYKMVRENIASNEMVLAVLQHHEREDGSGYPTGVKSDQIHPFSQIVAVADAYHAMTTNRPYRLGQSPFKAVEDISLKNFGKFSPKVTETLLESLITLSTGLTVKLNNGKKGKIVFIDDKAPSCPVICMEDTEKVIQLSAKDLYTIKEVVVWR</sequence>
<proteinExistence type="predicted"/>
<gene>
    <name evidence="3" type="ORF">ACFPU1_02550</name>
</gene>
<dbReference type="Gene3D" id="1.10.3210.10">
    <property type="entry name" value="Hypothetical protein af1432"/>
    <property type="match status" value="1"/>
</dbReference>
<organism evidence="3 4">
    <name type="scientific">Thalassorhabdus alkalitolerans</name>
    <dbReference type="NCBI Taxonomy" id="2282697"/>
    <lineage>
        <taxon>Bacteria</taxon>
        <taxon>Bacillati</taxon>
        <taxon>Bacillota</taxon>
        <taxon>Bacilli</taxon>
        <taxon>Bacillales</taxon>
        <taxon>Bacillaceae</taxon>
        <taxon>Thalassorhabdus</taxon>
    </lineage>
</organism>
<dbReference type="PANTHER" id="PTHR43155">
    <property type="entry name" value="CYCLIC DI-GMP PHOSPHODIESTERASE PA4108-RELATED"/>
    <property type="match status" value="1"/>
</dbReference>
<dbReference type="SUPFAM" id="SSF109604">
    <property type="entry name" value="HD-domain/PDEase-like"/>
    <property type="match status" value="1"/>
</dbReference>
<reference evidence="4" key="1">
    <citation type="journal article" date="2019" name="Int. J. Syst. Evol. Microbiol.">
        <title>The Global Catalogue of Microorganisms (GCM) 10K type strain sequencing project: providing services to taxonomists for standard genome sequencing and annotation.</title>
        <authorList>
            <consortium name="The Broad Institute Genomics Platform"/>
            <consortium name="The Broad Institute Genome Sequencing Center for Infectious Disease"/>
            <person name="Wu L."/>
            <person name="Ma J."/>
        </authorList>
    </citation>
    <scope>NUCLEOTIDE SEQUENCE [LARGE SCALE GENOMIC DNA]</scope>
    <source>
        <strain evidence="4">CECT 7184</strain>
    </source>
</reference>
<evidence type="ECO:0000313" key="4">
    <source>
        <dbReference type="Proteomes" id="UP001596142"/>
    </source>
</evidence>
<dbReference type="Pfam" id="PF13487">
    <property type="entry name" value="HD_5"/>
    <property type="match status" value="1"/>
</dbReference>
<feature type="region of interest" description="Disordered" evidence="1">
    <location>
        <begin position="60"/>
        <end position="80"/>
    </location>
</feature>
<dbReference type="InterPro" id="IPR003607">
    <property type="entry name" value="HD/PDEase_dom"/>
</dbReference>
<dbReference type="EMBL" id="JBHSOZ010000002">
    <property type="protein sequence ID" value="MFC5711655.1"/>
    <property type="molecule type" value="Genomic_DNA"/>
</dbReference>
<protein>
    <submittedName>
        <fullName evidence="3">HD-GYP domain-containing protein</fullName>
        <ecNumber evidence="3">3.1.4.-</ecNumber>
    </submittedName>
</protein>
<dbReference type="PROSITE" id="PS51832">
    <property type="entry name" value="HD_GYP"/>
    <property type="match status" value="1"/>
</dbReference>
<accession>A0ABW0YGU2</accession>
<dbReference type="Proteomes" id="UP001596142">
    <property type="component" value="Unassembled WGS sequence"/>
</dbReference>
<dbReference type="InterPro" id="IPR037522">
    <property type="entry name" value="HD_GYP_dom"/>
</dbReference>
<dbReference type="EC" id="3.1.4.-" evidence="3"/>
<dbReference type="PANTHER" id="PTHR43155:SF2">
    <property type="entry name" value="CYCLIC DI-GMP PHOSPHODIESTERASE PA4108"/>
    <property type="match status" value="1"/>
</dbReference>
<keyword evidence="4" id="KW-1185">Reference proteome</keyword>
<dbReference type="CDD" id="cd00077">
    <property type="entry name" value="HDc"/>
    <property type="match status" value="1"/>
</dbReference>
<feature type="compositionally biased region" description="Low complexity" evidence="1">
    <location>
        <begin position="70"/>
        <end position="80"/>
    </location>
</feature>
<dbReference type="RefSeq" id="WP_385938164.1">
    <property type="nucleotide sequence ID" value="NZ_JBHSOZ010000002.1"/>
</dbReference>
<feature type="compositionally biased region" description="Basic and acidic residues" evidence="1">
    <location>
        <begin position="60"/>
        <end position="69"/>
    </location>
</feature>
<evidence type="ECO:0000259" key="2">
    <source>
        <dbReference type="PROSITE" id="PS51832"/>
    </source>
</evidence>
<feature type="domain" description="HD-GYP" evidence="2">
    <location>
        <begin position="128"/>
        <end position="323"/>
    </location>
</feature>
<dbReference type="GO" id="GO:0016787">
    <property type="term" value="F:hydrolase activity"/>
    <property type="evidence" value="ECO:0007669"/>
    <property type="project" value="UniProtKB-KW"/>
</dbReference>
<keyword evidence="3" id="KW-0378">Hydrolase</keyword>
<evidence type="ECO:0000256" key="1">
    <source>
        <dbReference type="SAM" id="MobiDB-lite"/>
    </source>
</evidence>
<name>A0ABW0YGU2_9BACI</name>
<evidence type="ECO:0000313" key="3">
    <source>
        <dbReference type="EMBL" id="MFC5711655.1"/>
    </source>
</evidence>